<evidence type="ECO:0000313" key="2">
    <source>
        <dbReference type="Proteomes" id="UP001209229"/>
    </source>
</evidence>
<sequence length="496" mass="56196">MKAITKILIPLILLLAIVWGCESEQIIGETIYDGPSFLRFYLITNSNDEPIGEDELEIGKEPTEELVYQSLKPLKIPVSLTYPKLNKDVHVKFSTNINGDYNQFTITPTEELNFNSSNLLDTITISFHERWNTSINHSIEFELTECDDNTVSLGQLNDYIKNKTLSVTLGKVVTTSSFSTNRVEINGEAGEQIEFEVLFNNGFLPQEIEALDLFSEIKGFEYTLERIIEDDNNESIKYIMTITNDIQNDEVTYTTTLALNDGTVYEPTGNTILQIVKPLNIARDKAVFTSANFYDLSNPYYKTYGENWFWSSSDNICKWKAFNAYTFPVVVEKDDDNAILYSDNGTEDESDDIYHHAFRIGFRDINDNRTTNSFSLKNWFNNESTSPELSPGLNIPEALEFYPKDGVSETEGAVLVIPQIITISNREGISHNISISGEGTYQEISPGLFEISLEFKATNEELFDGTRVSYYKIYNSRSYGGDPDPIDNGCIEPIDL</sequence>
<proteinExistence type="predicted"/>
<accession>A0AAE3M477</accession>
<dbReference type="AlphaFoldDB" id="A0AAE3M477"/>
<name>A0AAE3M477_9BACT</name>
<gene>
    <name evidence="1" type="ORF">OM075_08805</name>
</gene>
<evidence type="ECO:0000313" key="1">
    <source>
        <dbReference type="EMBL" id="MCW3786564.1"/>
    </source>
</evidence>
<keyword evidence="2" id="KW-1185">Reference proteome</keyword>
<dbReference type="EMBL" id="JAPDPJ010000015">
    <property type="protein sequence ID" value="MCW3786564.1"/>
    <property type="molecule type" value="Genomic_DNA"/>
</dbReference>
<organism evidence="1 2">
    <name type="scientific">Plebeiibacterium sediminum</name>
    <dbReference type="NCBI Taxonomy" id="2992112"/>
    <lineage>
        <taxon>Bacteria</taxon>
        <taxon>Pseudomonadati</taxon>
        <taxon>Bacteroidota</taxon>
        <taxon>Bacteroidia</taxon>
        <taxon>Marinilabiliales</taxon>
        <taxon>Marinilabiliaceae</taxon>
        <taxon>Plebeiibacterium</taxon>
    </lineage>
</organism>
<dbReference type="Proteomes" id="UP001209229">
    <property type="component" value="Unassembled WGS sequence"/>
</dbReference>
<reference evidence="1" key="1">
    <citation type="submission" date="2022-10" db="EMBL/GenBank/DDBJ databases">
        <authorList>
            <person name="Yu W.X."/>
        </authorList>
    </citation>
    <scope>NUCLEOTIDE SEQUENCE</scope>
    <source>
        <strain evidence="1">AAT</strain>
    </source>
</reference>
<comment type="caution">
    <text evidence="1">The sequence shown here is derived from an EMBL/GenBank/DDBJ whole genome shotgun (WGS) entry which is preliminary data.</text>
</comment>
<dbReference type="RefSeq" id="WP_301190129.1">
    <property type="nucleotide sequence ID" value="NZ_JAPDPJ010000015.1"/>
</dbReference>
<protein>
    <submittedName>
        <fullName evidence="1">Uncharacterized protein</fullName>
    </submittedName>
</protein>